<gene>
    <name evidence="2" type="ORF">NDU88_005624</name>
</gene>
<organism evidence="2 3">
    <name type="scientific">Pleurodeles waltl</name>
    <name type="common">Iberian ribbed newt</name>
    <dbReference type="NCBI Taxonomy" id="8319"/>
    <lineage>
        <taxon>Eukaryota</taxon>
        <taxon>Metazoa</taxon>
        <taxon>Chordata</taxon>
        <taxon>Craniata</taxon>
        <taxon>Vertebrata</taxon>
        <taxon>Euteleostomi</taxon>
        <taxon>Amphibia</taxon>
        <taxon>Batrachia</taxon>
        <taxon>Caudata</taxon>
        <taxon>Salamandroidea</taxon>
        <taxon>Salamandridae</taxon>
        <taxon>Pleurodelinae</taxon>
        <taxon>Pleurodeles</taxon>
    </lineage>
</organism>
<comment type="caution">
    <text evidence="2">The sequence shown here is derived from an EMBL/GenBank/DDBJ whole genome shotgun (WGS) entry which is preliminary data.</text>
</comment>
<accession>A0AAV7PFX5</accession>
<evidence type="ECO:0000313" key="2">
    <source>
        <dbReference type="EMBL" id="KAJ1127221.1"/>
    </source>
</evidence>
<feature type="region of interest" description="Disordered" evidence="1">
    <location>
        <begin position="44"/>
        <end position="131"/>
    </location>
</feature>
<feature type="compositionally biased region" description="Polar residues" evidence="1">
    <location>
        <begin position="99"/>
        <end position="108"/>
    </location>
</feature>
<evidence type="ECO:0000256" key="1">
    <source>
        <dbReference type="SAM" id="MobiDB-lite"/>
    </source>
</evidence>
<evidence type="ECO:0000313" key="3">
    <source>
        <dbReference type="Proteomes" id="UP001066276"/>
    </source>
</evidence>
<feature type="compositionally biased region" description="Basic and acidic residues" evidence="1">
    <location>
        <begin position="52"/>
        <end position="73"/>
    </location>
</feature>
<feature type="compositionally biased region" description="Basic residues" evidence="1">
    <location>
        <begin position="118"/>
        <end position="131"/>
    </location>
</feature>
<proteinExistence type="predicted"/>
<dbReference type="AlphaFoldDB" id="A0AAV7PFX5"/>
<keyword evidence="3" id="KW-1185">Reference proteome</keyword>
<reference evidence="2" key="1">
    <citation type="journal article" date="2022" name="bioRxiv">
        <title>Sequencing and chromosome-scale assembly of the giantPleurodeles waltlgenome.</title>
        <authorList>
            <person name="Brown T."/>
            <person name="Elewa A."/>
            <person name="Iarovenko S."/>
            <person name="Subramanian E."/>
            <person name="Araus A.J."/>
            <person name="Petzold A."/>
            <person name="Susuki M."/>
            <person name="Suzuki K.-i.T."/>
            <person name="Hayashi T."/>
            <person name="Toyoda A."/>
            <person name="Oliveira C."/>
            <person name="Osipova E."/>
            <person name="Leigh N.D."/>
            <person name="Simon A."/>
            <person name="Yun M.H."/>
        </authorList>
    </citation>
    <scope>NUCLEOTIDE SEQUENCE</scope>
    <source>
        <strain evidence="2">20211129_DDA</strain>
        <tissue evidence="2">Liver</tissue>
    </source>
</reference>
<sequence length="131" mass="14430">MRGCLQPPRSPVPCLKVTELSELSGRVTGDDDEGRGGVGAVTAHCSASQRRRGQDAQHRDMTPALKAADESRTQSRCRARTTGSRVRNRQHLRAKETWSAGTSQSVPHRTQAFPPTHTPRRHLKARPACRS</sequence>
<protein>
    <submittedName>
        <fullName evidence="2">Uncharacterized protein</fullName>
    </submittedName>
</protein>
<dbReference type="EMBL" id="JANPWB010000011">
    <property type="protein sequence ID" value="KAJ1127221.1"/>
    <property type="molecule type" value="Genomic_DNA"/>
</dbReference>
<dbReference type="Proteomes" id="UP001066276">
    <property type="component" value="Chromosome 7"/>
</dbReference>
<name>A0AAV7PFX5_PLEWA</name>